<accession>A0A146KHF7</accession>
<feature type="compositionally biased region" description="Acidic residues" evidence="1">
    <location>
        <begin position="219"/>
        <end position="234"/>
    </location>
</feature>
<dbReference type="AlphaFoldDB" id="A0A146KHF7"/>
<protein>
    <submittedName>
        <fullName evidence="2">Uncharacterized protein</fullName>
    </submittedName>
</protein>
<name>A0A146KHF7_9EUKA</name>
<gene>
    <name evidence="2" type="ORF">TPC1_12373</name>
</gene>
<evidence type="ECO:0000313" key="2">
    <source>
        <dbReference type="EMBL" id="JAP94831.1"/>
    </source>
</evidence>
<evidence type="ECO:0000256" key="1">
    <source>
        <dbReference type="SAM" id="MobiDB-lite"/>
    </source>
</evidence>
<reference evidence="2" key="1">
    <citation type="submission" date="2015-07" db="EMBL/GenBank/DDBJ databases">
        <title>Adaptation to a free-living lifestyle via gene acquisitions in the diplomonad Trepomonas sp. PC1.</title>
        <authorList>
            <person name="Xu F."/>
            <person name="Jerlstrom-Hultqvist J."/>
            <person name="Kolisko M."/>
            <person name="Simpson A.G.B."/>
            <person name="Roger A.J."/>
            <person name="Svard S.G."/>
            <person name="Andersson J.O."/>
        </authorList>
    </citation>
    <scope>NUCLEOTIDE SEQUENCE</scope>
    <source>
        <strain evidence="2">PC1</strain>
    </source>
</reference>
<sequence length="469" mass="53560">NVVFSFDYPFTLLCNKEIKSDYLKLLSLYIKEQNASVKMVVSLNLQKPHQSFIRLDPQADLVQNLLQFGKKVSQKAELTHNDITDRSFLGFASKLVTMLLKMHQAKKFQQIEENQSQPSAQIQVLNTTMFQPKTRRGVTAENIKIKPTLLEQPEIESLVKNLPEMFHEIPHTPMQFSLFDFLLTSLPQILPEVFAQAAEMVFQERVQQYYEDQGYADESSSEESEYSSEYESESSQDSVFETCNLIRENFLKPAEIEVPRGITLKLMQFDITGGLLLQLIKPVVSVICTKCLKMMPMTLQPEVVKNEYGTFEETNLLSQHTECQNCSNKMSLSCLSQVFNQFTEGVCLQVHNHKGCLPVNVGYFSESQVLIQCGACNVLGMYLSLKELQNTQQYSCRCPMCFKQIKISFTDSYFLLPNGEELPLPTNILKQQKQKVVQKLGPLPDRGTCTHAKQSFRWFRFACGGAFPC</sequence>
<feature type="region of interest" description="Disordered" evidence="1">
    <location>
        <begin position="213"/>
        <end position="235"/>
    </location>
</feature>
<feature type="non-terminal residue" evidence="2">
    <location>
        <position position="469"/>
    </location>
</feature>
<dbReference type="EMBL" id="GDID01001775">
    <property type="protein sequence ID" value="JAP94831.1"/>
    <property type="molecule type" value="Transcribed_RNA"/>
</dbReference>
<organism evidence="2">
    <name type="scientific">Trepomonas sp. PC1</name>
    <dbReference type="NCBI Taxonomy" id="1076344"/>
    <lineage>
        <taxon>Eukaryota</taxon>
        <taxon>Metamonada</taxon>
        <taxon>Diplomonadida</taxon>
        <taxon>Hexamitidae</taxon>
        <taxon>Hexamitinae</taxon>
        <taxon>Trepomonas</taxon>
    </lineage>
</organism>
<proteinExistence type="predicted"/>
<feature type="non-terminal residue" evidence="2">
    <location>
        <position position="1"/>
    </location>
</feature>